<feature type="signal peptide" evidence="2">
    <location>
        <begin position="1"/>
        <end position="20"/>
    </location>
</feature>
<keyword evidence="2" id="KW-0732">Signal</keyword>
<organism evidence="3 4">
    <name type="scientific">Owenia fusiformis</name>
    <name type="common">Polychaete worm</name>
    <dbReference type="NCBI Taxonomy" id="6347"/>
    <lineage>
        <taxon>Eukaryota</taxon>
        <taxon>Metazoa</taxon>
        <taxon>Spiralia</taxon>
        <taxon>Lophotrochozoa</taxon>
        <taxon>Annelida</taxon>
        <taxon>Polychaeta</taxon>
        <taxon>Sedentaria</taxon>
        <taxon>Canalipalpata</taxon>
        <taxon>Sabellida</taxon>
        <taxon>Oweniida</taxon>
        <taxon>Oweniidae</taxon>
        <taxon>Owenia</taxon>
    </lineage>
</organism>
<feature type="compositionally biased region" description="Basic and acidic residues" evidence="1">
    <location>
        <begin position="116"/>
        <end position="126"/>
    </location>
</feature>
<name>A0A8J1XVT2_OWEFU</name>
<dbReference type="Proteomes" id="UP000749559">
    <property type="component" value="Unassembled WGS sequence"/>
</dbReference>
<feature type="compositionally biased region" description="Polar residues" evidence="1">
    <location>
        <begin position="80"/>
        <end position="91"/>
    </location>
</feature>
<sequence>KMSSLLMLIMMSISISPLIGAPVRTYTCASDTISRADCCFIQCMIISNFPCRYKSHNRIDNCFGCCDMTGDGGSGKKRSASSQLSESLIRSESSKKTRKGKSGESFQNGYEEDAERNDGESNKIDPQKDSYMFLNIHYVKEDGQATDRSTILR</sequence>
<gene>
    <name evidence="3" type="ORF">OFUS_LOCUS12226</name>
</gene>
<protein>
    <submittedName>
        <fullName evidence="3">Uncharacterized protein</fullName>
    </submittedName>
</protein>
<keyword evidence="4" id="KW-1185">Reference proteome</keyword>
<accession>A0A8J1XVT2</accession>
<evidence type="ECO:0000256" key="2">
    <source>
        <dbReference type="SAM" id="SignalP"/>
    </source>
</evidence>
<reference evidence="3" key="1">
    <citation type="submission" date="2022-03" db="EMBL/GenBank/DDBJ databases">
        <authorList>
            <person name="Martin C."/>
        </authorList>
    </citation>
    <scope>NUCLEOTIDE SEQUENCE</scope>
</reference>
<evidence type="ECO:0000313" key="3">
    <source>
        <dbReference type="EMBL" id="CAH1786307.1"/>
    </source>
</evidence>
<dbReference type="EMBL" id="CAIIXF020000006">
    <property type="protein sequence ID" value="CAH1786307.1"/>
    <property type="molecule type" value="Genomic_DNA"/>
</dbReference>
<feature type="region of interest" description="Disordered" evidence="1">
    <location>
        <begin position="71"/>
        <end position="126"/>
    </location>
</feature>
<evidence type="ECO:0000313" key="4">
    <source>
        <dbReference type="Proteomes" id="UP000749559"/>
    </source>
</evidence>
<feature type="non-terminal residue" evidence="3">
    <location>
        <position position="153"/>
    </location>
</feature>
<feature type="chain" id="PRO_5043400443" evidence="2">
    <location>
        <begin position="21"/>
        <end position="153"/>
    </location>
</feature>
<dbReference type="AlphaFoldDB" id="A0A8J1XVT2"/>
<proteinExistence type="predicted"/>
<comment type="caution">
    <text evidence="3">The sequence shown here is derived from an EMBL/GenBank/DDBJ whole genome shotgun (WGS) entry which is preliminary data.</text>
</comment>
<evidence type="ECO:0000256" key="1">
    <source>
        <dbReference type="SAM" id="MobiDB-lite"/>
    </source>
</evidence>